<dbReference type="InterPro" id="IPR001138">
    <property type="entry name" value="Zn2Cys6_DnaBD"/>
</dbReference>
<organism evidence="8 9">
    <name type="scientific">Rhinocladiella mackenziei CBS 650.93</name>
    <dbReference type="NCBI Taxonomy" id="1442369"/>
    <lineage>
        <taxon>Eukaryota</taxon>
        <taxon>Fungi</taxon>
        <taxon>Dikarya</taxon>
        <taxon>Ascomycota</taxon>
        <taxon>Pezizomycotina</taxon>
        <taxon>Eurotiomycetes</taxon>
        <taxon>Chaetothyriomycetidae</taxon>
        <taxon>Chaetothyriales</taxon>
        <taxon>Herpotrichiellaceae</taxon>
        <taxon>Rhinocladiella</taxon>
    </lineage>
</organism>
<dbReference type="PANTHER" id="PTHR37534">
    <property type="entry name" value="TRANSCRIPTIONAL ACTIVATOR PROTEIN UGA3"/>
    <property type="match status" value="1"/>
</dbReference>
<dbReference type="GO" id="GO:0008270">
    <property type="term" value="F:zinc ion binding"/>
    <property type="evidence" value="ECO:0007669"/>
    <property type="project" value="InterPro"/>
</dbReference>
<dbReference type="STRING" id="1442369.A0A0D2IK55"/>
<dbReference type="GO" id="GO:0000981">
    <property type="term" value="F:DNA-binding transcription factor activity, RNA polymerase II-specific"/>
    <property type="evidence" value="ECO:0007669"/>
    <property type="project" value="InterPro"/>
</dbReference>
<keyword evidence="2" id="KW-0805">Transcription regulation</keyword>
<evidence type="ECO:0000256" key="2">
    <source>
        <dbReference type="ARBA" id="ARBA00023015"/>
    </source>
</evidence>
<keyword evidence="4" id="KW-0804">Transcription</keyword>
<dbReference type="GO" id="GO:0000976">
    <property type="term" value="F:transcription cis-regulatory region binding"/>
    <property type="evidence" value="ECO:0007669"/>
    <property type="project" value="TreeGrafter"/>
</dbReference>
<dbReference type="GO" id="GO:0045944">
    <property type="term" value="P:positive regulation of transcription by RNA polymerase II"/>
    <property type="evidence" value="ECO:0007669"/>
    <property type="project" value="TreeGrafter"/>
</dbReference>
<dbReference type="AlphaFoldDB" id="A0A0D2IK55"/>
<evidence type="ECO:0000256" key="4">
    <source>
        <dbReference type="ARBA" id="ARBA00023163"/>
    </source>
</evidence>
<proteinExistence type="predicted"/>
<protein>
    <recommendedName>
        <fullName evidence="7">Zn(2)-C6 fungal-type domain-containing protein</fullName>
    </recommendedName>
</protein>
<keyword evidence="3" id="KW-0238">DNA-binding</keyword>
<dbReference type="InterPro" id="IPR021858">
    <property type="entry name" value="Fun_TF"/>
</dbReference>
<evidence type="ECO:0000259" key="7">
    <source>
        <dbReference type="PROSITE" id="PS50048"/>
    </source>
</evidence>
<dbReference type="GeneID" id="25295240"/>
<dbReference type="GO" id="GO:0005634">
    <property type="term" value="C:nucleus"/>
    <property type="evidence" value="ECO:0007669"/>
    <property type="project" value="UniProtKB-SubCell"/>
</dbReference>
<dbReference type="VEuPathDB" id="FungiDB:Z518_07169"/>
<dbReference type="EMBL" id="KN847479">
    <property type="protein sequence ID" value="KIX03616.1"/>
    <property type="molecule type" value="Genomic_DNA"/>
</dbReference>
<dbReference type="CDD" id="cd00067">
    <property type="entry name" value="GAL4"/>
    <property type="match status" value="1"/>
</dbReference>
<dbReference type="OrthoDB" id="648861at2759"/>
<dbReference type="Pfam" id="PF11951">
    <property type="entry name" value="Fungal_trans_2"/>
    <property type="match status" value="1"/>
</dbReference>
<dbReference type="HOGENOM" id="CLU_017936_0_0_1"/>
<dbReference type="PROSITE" id="PS00463">
    <property type="entry name" value="ZN2_CY6_FUNGAL_1"/>
    <property type="match status" value="1"/>
</dbReference>
<keyword evidence="5" id="KW-0539">Nucleus</keyword>
<evidence type="ECO:0000313" key="9">
    <source>
        <dbReference type="Proteomes" id="UP000053617"/>
    </source>
</evidence>
<evidence type="ECO:0000256" key="5">
    <source>
        <dbReference type="ARBA" id="ARBA00023242"/>
    </source>
</evidence>
<keyword evidence="9" id="KW-1185">Reference proteome</keyword>
<dbReference type="Pfam" id="PF00172">
    <property type="entry name" value="Zn_clus"/>
    <property type="match status" value="1"/>
</dbReference>
<dbReference type="PROSITE" id="PS50048">
    <property type="entry name" value="ZN2_CY6_FUNGAL_2"/>
    <property type="match status" value="1"/>
</dbReference>
<dbReference type="RefSeq" id="XP_013270752.1">
    <property type="nucleotide sequence ID" value="XM_013415298.1"/>
</dbReference>
<feature type="domain" description="Zn(2)-C6 fungal-type" evidence="7">
    <location>
        <begin position="8"/>
        <end position="36"/>
    </location>
</feature>
<reference evidence="8 9" key="1">
    <citation type="submission" date="2015-01" db="EMBL/GenBank/DDBJ databases">
        <title>The Genome Sequence of Rhinocladiella mackenzie CBS 650.93.</title>
        <authorList>
            <consortium name="The Broad Institute Genomics Platform"/>
            <person name="Cuomo C."/>
            <person name="de Hoog S."/>
            <person name="Gorbushina A."/>
            <person name="Stielow B."/>
            <person name="Teixiera M."/>
            <person name="Abouelleil A."/>
            <person name="Chapman S.B."/>
            <person name="Priest M."/>
            <person name="Young S.K."/>
            <person name="Wortman J."/>
            <person name="Nusbaum C."/>
            <person name="Birren B."/>
        </authorList>
    </citation>
    <scope>NUCLEOTIDE SEQUENCE [LARGE SCALE GENOMIC DNA]</scope>
    <source>
        <strain evidence="8 9">CBS 650.93</strain>
    </source>
</reference>
<evidence type="ECO:0000256" key="1">
    <source>
        <dbReference type="ARBA" id="ARBA00004123"/>
    </source>
</evidence>
<gene>
    <name evidence="8" type="ORF">Z518_07169</name>
</gene>
<dbReference type="SUPFAM" id="SSF57701">
    <property type="entry name" value="Zn2/Cys6 DNA-binding domain"/>
    <property type="match status" value="1"/>
</dbReference>
<accession>A0A0D2IK55</accession>
<name>A0A0D2IK55_9EURO</name>
<dbReference type="PANTHER" id="PTHR37534:SF49">
    <property type="entry name" value="LYSINE BIOSYNTHESIS REGULATORY PROTEIN LYS14"/>
    <property type="match status" value="1"/>
</dbReference>
<feature type="region of interest" description="Disordered" evidence="6">
    <location>
        <begin position="44"/>
        <end position="68"/>
    </location>
</feature>
<evidence type="ECO:0000256" key="6">
    <source>
        <dbReference type="SAM" id="MobiDB-lite"/>
    </source>
</evidence>
<evidence type="ECO:0000313" key="8">
    <source>
        <dbReference type="EMBL" id="KIX03616.1"/>
    </source>
</evidence>
<sequence length="510" mass="56617">MATRSRHGCIDCKKAKVKCDEIHPFCGTCKRRGRQCAGYNQITKAQKTRDAPTPRPTTTQMANSASSPDATPVAIEYAINDAAFHSSPGFSPSSTAAPFSPISNDFALAPATPILKTVATIPPGTIHPADEPFIELYFMRHPGELVFGSEFVNEMNSSVLKVFQNSPLAVGDSLSAIGEAYLRDGSLPILVPVPNRKARILARLRSMDNLGVSLELLLTIMLGLCAIELVDATAHQQPVTSVPALLDNLAMMLDHHLRKGFELTQLAKYFVRALARQDMMLSLTRFHRPRIPTSYWLDDYSRQHADRFMGYTGTLMPLLAELCSLAEDFRASVADSITNNGATDLSFPMPLHDLLDRASQIQLKLEQWHPTVDPTLSFQSSRKFLMHANAYRSASLLYLHRLLHPPGTSVDADQAALLKAYEVMVHTTACDDDMKMSLWPIFLAACEVNTEPDRLSASQMLSSICRGRKTVNAMRTRSFVINRVWSARDAGLDWNWMTLAQRYPNELLPI</sequence>
<evidence type="ECO:0000256" key="3">
    <source>
        <dbReference type="ARBA" id="ARBA00023125"/>
    </source>
</evidence>
<comment type="subcellular location">
    <subcellularLocation>
        <location evidence="1">Nucleus</location>
    </subcellularLocation>
</comment>
<dbReference type="Gene3D" id="4.10.240.10">
    <property type="entry name" value="Zn(2)-C6 fungal-type DNA-binding domain"/>
    <property type="match status" value="1"/>
</dbReference>
<dbReference type="Proteomes" id="UP000053617">
    <property type="component" value="Unassembled WGS sequence"/>
</dbReference>
<dbReference type="InterPro" id="IPR036864">
    <property type="entry name" value="Zn2-C6_fun-type_DNA-bd_sf"/>
</dbReference>
<dbReference type="SMART" id="SM00066">
    <property type="entry name" value="GAL4"/>
    <property type="match status" value="1"/>
</dbReference>